<dbReference type="Proteomes" id="UP001144805">
    <property type="component" value="Unassembled WGS sequence"/>
</dbReference>
<dbReference type="GO" id="GO:0004674">
    <property type="term" value="F:protein serine/threonine kinase activity"/>
    <property type="evidence" value="ECO:0007669"/>
    <property type="project" value="TreeGrafter"/>
</dbReference>
<accession>A0A9X3ILN0</accession>
<evidence type="ECO:0000256" key="2">
    <source>
        <dbReference type="ARBA" id="ARBA00022741"/>
    </source>
</evidence>
<keyword evidence="1" id="KW-0808">Transferase</keyword>
<keyword evidence="4" id="KW-0067">ATP-binding</keyword>
<dbReference type="AlphaFoldDB" id="A0A9X3ILN0"/>
<dbReference type="Pfam" id="PF00069">
    <property type="entry name" value="Pkinase"/>
    <property type="match status" value="1"/>
</dbReference>
<dbReference type="PANTHER" id="PTHR43289">
    <property type="entry name" value="MITOGEN-ACTIVATED PROTEIN KINASE KINASE KINASE 20-RELATED"/>
    <property type="match status" value="1"/>
</dbReference>
<dbReference type="InterPro" id="IPR011009">
    <property type="entry name" value="Kinase-like_dom_sf"/>
</dbReference>
<evidence type="ECO:0000256" key="3">
    <source>
        <dbReference type="ARBA" id="ARBA00022777"/>
    </source>
</evidence>
<evidence type="ECO:0000256" key="4">
    <source>
        <dbReference type="ARBA" id="ARBA00022840"/>
    </source>
</evidence>
<keyword evidence="2" id="KW-0547">Nucleotide-binding</keyword>
<dbReference type="InterPro" id="IPR008271">
    <property type="entry name" value="Ser/Thr_kinase_AS"/>
</dbReference>
<dbReference type="PROSITE" id="PS00108">
    <property type="entry name" value="PROTEIN_KINASE_ST"/>
    <property type="match status" value="1"/>
</dbReference>
<feature type="domain" description="Protein kinase" evidence="5">
    <location>
        <begin position="19"/>
        <end position="292"/>
    </location>
</feature>
<dbReference type="SMART" id="SM00220">
    <property type="entry name" value="S_TKc"/>
    <property type="match status" value="1"/>
</dbReference>
<dbReference type="GO" id="GO:0005524">
    <property type="term" value="F:ATP binding"/>
    <property type="evidence" value="ECO:0007669"/>
    <property type="project" value="UniProtKB-KW"/>
</dbReference>
<evidence type="ECO:0000313" key="7">
    <source>
        <dbReference type="Proteomes" id="UP001144805"/>
    </source>
</evidence>
<evidence type="ECO:0000313" key="6">
    <source>
        <dbReference type="EMBL" id="MCX5570693.1"/>
    </source>
</evidence>
<dbReference type="SUPFAM" id="SSF56112">
    <property type="entry name" value="Protein kinase-like (PK-like)"/>
    <property type="match status" value="1"/>
</dbReference>
<name>A0A9X3ILN0_9HYPH</name>
<comment type="caution">
    <text evidence="6">The sequence shown here is derived from an EMBL/GenBank/DDBJ whole genome shotgun (WGS) entry which is preliminary data.</text>
</comment>
<organism evidence="6 7">
    <name type="scientific">Kaistia nematophila</name>
    <dbReference type="NCBI Taxonomy" id="2994654"/>
    <lineage>
        <taxon>Bacteria</taxon>
        <taxon>Pseudomonadati</taxon>
        <taxon>Pseudomonadota</taxon>
        <taxon>Alphaproteobacteria</taxon>
        <taxon>Hyphomicrobiales</taxon>
        <taxon>Kaistiaceae</taxon>
        <taxon>Kaistia</taxon>
    </lineage>
</organism>
<keyword evidence="3 6" id="KW-0418">Kinase</keyword>
<protein>
    <submittedName>
        <fullName evidence="6">Protein kinase</fullName>
    </submittedName>
</protein>
<keyword evidence="7" id="KW-1185">Reference proteome</keyword>
<sequence>MENLPEELQAAIIELQRDHEGFEFHPVGANGYLVFAKNRISGADVAVKFYYGAPGERRHDEPRLLASIRSPNVLRIIDARNLSDEWAFFLTPRCADGDLDLLISASPSAVQAIDVALGICTGASAIHANGLIHRDLKPANIVCDEGIPLIADFGSVRQLIEGETDLPASGHSALYRPPESFETRRYAASGDIYQIGLVTYQLLGGTLPYSPFEYFKTSDHREYSKIVDDFDKSQFEDGVIHRRAASGTLMKFNSLPPWVGVGAKNALRDMTHFNIDKRLRSMADVAAVLTRIRADIADWRWVGDIARLERNDRVIELRPIGDGIFEPMQAKGGSFRRIPAQANGLLKDLVSQVS</sequence>
<proteinExistence type="predicted"/>
<evidence type="ECO:0000256" key="1">
    <source>
        <dbReference type="ARBA" id="ARBA00022679"/>
    </source>
</evidence>
<evidence type="ECO:0000259" key="5">
    <source>
        <dbReference type="PROSITE" id="PS50011"/>
    </source>
</evidence>
<reference evidence="6" key="1">
    <citation type="submission" date="2022-11" db="EMBL/GenBank/DDBJ databases">
        <title>Biodiversity and phylogenetic relationships of bacteria.</title>
        <authorList>
            <person name="Machado R.A.R."/>
            <person name="Bhat A."/>
            <person name="Loulou A."/>
            <person name="Kallel S."/>
        </authorList>
    </citation>
    <scope>NUCLEOTIDE SEQUENCE</scope>
    <source>
        <strain evidence="6">K-TC2</strain>
    </source>
</reference>
<gene>
    <name evidence="6" type="ORF">OSH07_15905</name>
</gene>
<dbReference type="InterPro" id="IPR000719">
    <property type="entry name" value="Prot_kinase_dom"/>
</dbReference>
<dbReference type="PANTHER" id="PTHR43289:SF33">
    <property type="entry name" value="SERINE_THREONINE KINASE 31"/>
    <property type="match status" value="1"/>
</dbReference>
<dbReference type="PROSITE" id="PS50011">
    <property type="entry name" value="PROTEIN_KINASE_DOM"/>
    <property type="match status" value="1"/>
</dbReference>
<dbReference type="Gene3D" id="1.10.510.10">
    <property type="entry name" value="Transferase(Phosphotransferase) domain 1"/>
    <property type="match status" value="1"/>
</dbReference>
<dbReference type="EMBL" id="JAPKNK010000006">
    <property type="protein sequence ID" value="MCX5570693.1"/>
    <property type="molecule type" value="Genomic_DNA"/>
</dbReference>
<dbReference type="RefSeq" id="WP_266339649.1">
    <property type="nucleotide sequence ID" value="NZ_JAPKNK010000006.1"/>
</dbReference>